<evidence type="ECO:0000313" key="5">
    <source>
        <dbReference type="EMBL" id="RKP27276.1"/>
    </source>
</evidence>
<evidence type="ECO:0000259" key="4">
    <source>
        <dbReference type="PROSITE" id="PS50886"/>
    </source>
</evidence>
<proteinExistence type="predicted"/>
<dbReference type="GO" id="GO:0000049">
    <property type="term" value="F:tRNA binding"/>
    <property type="evidence" value="ECO:0007669"/>
    <property type="project" value="UniProtKB-UniRule"/>
</dbReference>
<gene>
    <name evidence="5" type="ORF">SYNPS1DRAFT_3629</name>
</gene>
<keyword evidence="6" id="KW-1185">Reference proteome</keyword>
<dbReference type="PANTHER" id="PTHR11586">
    <property type="entry name" value="TRNA-AMINOACYLATION COFACTOR ARC1 FAMILY MEMBER"/>
    <property type="match status" value="1"/>
</dbReference>
<dbReference type="PROSITE" id="PS50886">
    <property type="entry name" value="TRBD"/>
    <property type="match status" value="1"/>
</dbReference>
<organism evidence="5 6">
    <name type="scientific">Syncephalis pseudoplumigaleata</name>
    <dbReference type="NCBI Taxonomy" id="1712513"/>
    <lineage>
        <taxon>Eukaryota</taxon>
        <taxon>Fungi</taxon>
        <taxon>Fungi incertae sedis</taxon>
        <taxon>Zoopagomycota</taxon>
        <taxon>Zoopagomycotina</taxon>
        <taxon>Zoopagomycetes</taxon>
        <taxon>Zoopagales</taxon>
        <taxon>Piptocephalidaceae</taxon>
        <taxon>Syncephalis</taxon>
    </lineage>
</organism>
<reference evidence="6" key="1">
    <citation type="journal article" date="2018" name="Nat. Microbiol.">
        <title>Leveraging single-cell genomics to expand the fungal tree of life.</title>
        <authorList>
            <person name="Ahrendt S.R."/>
            <person name="Quandt C.A."/>
            <person name="Ciobanu D."/>
            <person name="Clum A."/>
            <person name="Salamov A."/>
            <person name="Andreopoulos B."/>
            <person name="Cheng J.F."/>
            <person name="Woyke T."/>
            <person name="Pelin A."/>
            <person name="Henrissat B."/>
            <person name="Reynolds N.K."/>
            <person name="Benny G.L."/>
            <person name="Smith M.E."/>
            <person name="James T.Y."/>
            <person name="Grigoriev I.V."/>
        </authorList>
    </citation>
    <scope>NUCLEOTIDE SEQUENCE [LARGE SCALE GENOMIC DNA]</scope>
    <source>
        <strain evidence="6">Benny S71-1</strain>
    </source>
</reference>
<sequence>AADEFHKLDLRVARILAAHKHAEADTLYVEQVDVGDAEEMAQGGRVIVSGLVPYMPASSLEGRMVIVVKNMKPAKLRGVISRGMLLCAERDGKVELLEPPPNSEPGDRVYVQRYNEGRPDIVLNPKKKVWERIAAHLTTDEHGIAQY</sequence>
<evidence type="ECO:0000256" key="2">
    <source>
        <dbReference type="ARBA" id="ARBA00022884"/>
    </source>
</evidence>
<dbReference type="EMBL" id="KZ989237">
    <property type="protein sequence ID" value="RKP27276.1"/>
    <property type="molecule type" value="Genomic_DNA"/>
</dbReference>
<keyword evidence="1 3" id="KW-0820">tRNA-binding</keyword>
<evidence type="ECO:0000256" key="1">
    <source>
        <dbReference type="ARBA" id="ARBA00022555"/>
    </source>
</evidence>
<dbReference type="OrthoDB" id="19141at2759"/>
<keyword evidence="2 3" id="KW-0694">RNA-binding</keyword>
<dbReference type="InterPro" id="IPR012340">
    <property type="entry name" value="NA-bd_OB-fold"/>
</dbReference>
<protein>
    <recommendedName>
        <fullName evidence="4">tRNA-binding domain-containing protein</fullName>
    </recommendedName>
</protein>
<dbReference type="Pfam" id="PF01588">
    <property type="entry name" value="tRNA_bind"/>
    <property type="match status" value="1"/>
</dbReference>
<accession>A0A4P9Z455</accession>
<dbReference type="InterPro" id="IPR002547">
    <property type="entry name" value="tRNA-bd_dom"/>
</dbReference>
<feature type="domain" description="TRNA-binding" evidence="4">
    <location>
        <begin position="4"/>
        <end position="110"/>
    </location>
</feature>
<feature type="non-terminal residue" evidence="5">
    <location>
        <position position="147"/>
    </location>
</feature>
<name>A0A4P9Z455_9FUNG</name>
<evidence type="ECO:0000313" key="6">
    <source>
        <dbReference type="Proteomes" id="UP000278143"/>
    </source>
</evidence>
<evidence type="ECO:0000256" key="3">
    <source>
        <dbReference type="PROSITE-ProRule" id="PRU00209"/>
    </source>
</evidence>
<dbReference type="SUPFAM" id="SSF50249">
    <property type="entry name" value="Nucleic acid-binding proteins"/>
    <property type="match status" value="1"/>
</dbReference>
<dbReference type="Proteomes" id="UP000278143">
    <property type="component" value="Unassembled WGS sequence"/>
</dbReference>
<dbReference type="AlphaFoldDB" id="A0A4P9Z455"/>
<dbReference type="PANTHER" id="PTHR11586:SF33">
    <property type="entry name" value="AMINOACYL TRNA SYNTHASE COMPLEX-INTERACTING MULTIFUNCTIONAL PROTEIN 1"/>
    <property type="match status" value="1"/>
</dbReference>
<dbReference type="Gene3D" id="2.40.50.140">
    <property type="entry name" value="Nucleic acid-binding proteins"/>
    <property type="match status" value="1"/>
</dbReference>
<dbReference type="InterPro" id="IPR051270">
    <property type="entry name" value="Tyrosine-tRNA_ligase_regulator"/>
</dbReference>
<feature type="non-terminal residue" evidence="5">
    <location>
        <position position="1"/>
    </location>
</feature>